<evidence type="ECO:0000313" key="3">
    <source>
        <dbReference type="EMBL" id="GAP45101.1"/>
    </source>
</evidence>
<comment type="similarity">
    <text evidence="1">Belongs to the UPF0162 family.</text>
</comment>
<organism evidence="3">
    <name type="scientific">Lentimicrobium saccharophilum</name>
    <dbReference type="NCBI Taxonomy" id="1678841"/>
    <lineage>
        <taxon>Bacteria</taxon>
        <taxon>Pseudomonadati</taxon>
        <taxon>Bacteroidota</taxon>
        <taxon>Bacteroidia</taxon>
        <taxon>Bacteroidales</taxon>
        <taxon>Lentimicrobiaceae</taxon>
        <taxon>Lentimicrobium</taxon>
    </lineage>
</organism>
<accession>A0A0S7BWY5</accession>
<proteinExistence type="inferred from homology"/>
<protein>
    <submittedName>
        <fullName evidence="3">Transglutaminase-like superfamily</fullName>
    </submittedName>
</protein>
<evidence type="ECO:0000259" key="2">
    <source>
        <dbReference type="Pfam" id="PF13369"/>
    </source>
</evidence>
<dbReference type="Proteomes" id="UP000053091">
    <property type="component" value="Unassembled WGS sequence"/>
</dbReference>
<name>A0A0S7BWY5_9BACT</name>
<dbReference type="EMBL" id="DF968183">
    <property type="protein sequence ID" value="GAP45101.1"/>
    <property type="molecule type" value="Genomic_DNA"/>
</dbReference>
<dbReference type="InterPro" id="IPR032698">
    <property type="entry name" value="SirB1_N"/>
</dbReference>
<reference evidence="3" key="1">
    <citation type="journal article" date="2015" name="Genome Announc.">
        <title>Draft Genome Sequence of Bacteroidales Strain TBC1, a Novel Isolate from a Methanogenic Wastewater Treatment System.</title>
        <authorList>
            <person name="Tourlousse D.M."/>
            <person name="Matsuura N."/>
            <person name="Sun L."/>
            <person name="Toyonaga M."/>
            <person name="Kuroda K."/>
            <person name="Ohashi A."/>
            <person name="Cruz R."/>
            <person name="Yamaguchi T."/>
            <person name="Sekiguchi Y."/>
        </authorList>
    </citation>
    <scope>NUCLEOTIDE SEQUENCE [LARGE SCALE GENOMIC DNA]</scope>
    <source>
        <strain evidence="3">TBC1</strain>
    </source>
</reference>
<gene>
    <name evidence="3" type="ORF">TBC1_12921</name>
</gene>
<evidence type="ECO:0000313" key="4">
    <source>
        <dbReference type="Proteomes" id="UP000053091"/>
    </source>
</evidence>
<keyword evidence="4" id="KW-1185">Reference proteome</keyword>
<dbReference type="OrthoDB" id="188084at2"/>
<dbReference type="AlphaFoldDB" id="A0A0S7BWY5"/>
<evidence type="ECO:0000256" key="1">
    <source>
        <dbReference type="ARBA" id="ARBA00007100"/>
    </source>
</evidence>
<sequence>MDQPQDKDPQLQALISLLDEPDQQAFTQVRDRIFAYGSQAVPLLETAWESTFDSYLQKRIEDIIHSIQYNQLYLDLTNWAHFRNDNLLEGYLLFTRYQYQNMDIEEVKSQLHDIRRDIWLELNNSLTALEKVKVLNHIIFDLHKFQLPSRQTTEPRYLFLNNLLETRSGYAISIGILYTLLAQSLDLPVRGILLPGERFVMAWLDETEKSPEGPARVMFYINPENKGGIFTRNEIVTLLRRLKLSPDDMFFRPVAPKYIISKMFELLSYLLAASGEAERAGEIEHLRSALI</sequence>
<dbReference type="RefSeq" id="WP_062045205.1">
    <property type="nucleotide sequence ID" value="NZ_DF968183.1"/>
</dbReference>
<dbReference type="Pfam" id="PF13369">
    <property type="entry name" value="Transglut_core2"/>
    <property type="match status" value="1"/>
</dbReference>
<feature type="domain" description="Protein SirB1 N-terminal" evidence="2">
    <location>
        <begin position="106"/>
        <end position="264"/>
    </location>
</feature>
<dbReference type="STRING" id="1678841.TBC1_12921"/>